<gene>
    <name evidence="1" type="ORF">GIB67_037361</name>
</gene>
<dbReference type="Proteomes" id="UP000541444">
    <property type="component" value="Unassembled WGS sequence"/>
</dbReference>
<reference evidence="1 2" key="1">
    <citation type="journal article" date="2020" name="IScience">
        <title>Genome Sequencing of the Endangered Kingdonia uniflora (Circaeasteraceae, Ranunculales) Reveals Potential Mechanisms of Evolutionary Specialization.</title>
        <authorList>
            <person name="Sun Y."/>
            <person name="Deng T."/>
            <person name="Zhang A."/>
            <person name="Moore M.J."/>
            <person name="Landis J.B."/>
            <person name="Lin N."/>
            <person name="Zhang H."/>
            <person name="Zhang X."/>
            <person name="Huang J."/>
            <person name="Zhang X."/>
            <person name="Sun H."/>
            <person name="Wang H."/>
        </authorList>
    </citation>
    <scope>NUCLEOTIDE SEQUENCE [LARGE SCALE GENOMIC DNA]</scope>
    <source>
        <strain evidence="1">TB1705</strain>
        <tissue evidence="1">Leaf</tissue>
    </source>
</reference>
<sequence length="62" mass="6976">MTEGRCDIHYAISKPNLLASDHCSHMILCTPNLLTSDLHYAMLRSIVVIYLLRSSPETLVCD</sequence>
<dbReference type="EMBL" id="JACGCM010001710">
    <property type="protein sequence ID" value="KAF6151153.1"/>
    <property type="molecule type" value="Genomic_DNA"/>
</dbReference>
<evidence type="ECO:0000313" key="2">
    <source>
        <dbReference type="Proteomes" id="UP000541444"/>
    </source>
</evidence>
<proteinExistence type="predicted"/>
<dbReference type="AlphaFoldDB" id="A0A7J7M8F2"/>
<name>A0A7J7M8F2_9MAGN</name>
<organism evidence="1 2">
    <name type="scientific">Kingdonia uniflora</name>
    <dbReference type="NCBI Taxonomy" id="39325"/>
    <lineage>
        <taxon>Eukaryota</taxon>
        <taxon>Viridiplantae</taxon>
        <taxon>Streptophyta</taxon>
        <taxon>Embryophyta</taxon>
        <taxon>Tracheophyta</taxon>
        <taxon>Spermatophyta</taxon>
        <taxon>Magnoliopsida</taxon>
        <taxon>Ranunculales</taxon>
        <taxon>Circaeasteraceae</taxon>
        <taxon>Kingdonia</taxon>
    </lineage>
</organism>
<evidence type="ECO:0000313" key="1">
    <source>
        <dbReference type="EMBL" id="KAF6151153.1"/>
    </source>
</evidence>
<keyword evidence="2" id="KW-1185">Reference proteome</keyword>
<comment type="caution">
    <text evidence="1">The sequence shown here is derived from an EMBL/GenBank/DDBJ whole genome shotgun (WGS) entry which is preliminary data.</text>
</comment>
<accession>A0A7J7M8F2</accession>
<protein>
    <submittedName>
        <fullName evidence="1">Uncharacterized protein</fullName>
    </submittedName>
</protein>